<keyword evidence="4" id="KW-1185">Reference proteome</keyword>
<feature type="region of interest" description="Disordered" evidence="1">
    <location>
        <begin position="156"/>
        <end position="253"/>
    </location>
</feature>
<dbReference type="Pfam" id="PF13453">
    <property type="entry name" value="Zn_ribbon_TFIIB"/>
    <property type="match status" value="1"/>
</dbReference>
<evidence type="ECO:0000313" key="3">
    <source>
        <dbReference type="EMBL" id="GHI36912.1"/>
    </source>
</evidence>
<comment type="caution">
    <text evidence="3">The sequence shown here is derived from an EMBL/GenBank/DDBJ whole genome shotgun (WGS) entry which is preliminary data.</text>
</comment>
<organism evidence="3 4">
    <name type="scientific">Streptomyces violascens</name>
    <dbReference type="NCBI Taxonomy" id="67381"/>
    <lineage>
        <taxon>Bacteria</taxon>
        <taxon>Bacillati</taxon>
        <taxon>Actinomycetota</taxon>
        <taxon>Actinomycetes</taxon>
        <taxon>Kitasatosporales</taxon>
        <taxon>Streptomycetaceae</taxon>
        <taxon>Streptomyces</taxon>
    </lineage>
</organism>
<feature type="compositionally biased region" description="Low complexity" evidence="1">
    <location>
        <begin position="242"/>
        <end position="253"/>
    </location>
</feature>
<proteinExistence type="predicted"/>
<dbReference type="Proteomes" id="UP001050808">
    <property type="component" value="Unassembled WGS sequence"/>
</dbReference>
<dbReference type="InterPro" id="IPR027392">
    <property type="entry name" value="TF_Znf"/>
</dbReference>
<evidence type="ECO:0000256" key="1">
    <source>
        <dbReference type="SAM" id="MobiDB-lite"/>
    </source>
</evidence>
<sequence>MARPAAWFAAGLLAPDTWARFLAAYREGGGPAVPTEGDPWPQLDVPARTLTVRTGALALAKCAERSRLPDEAERAMLEGCTRIAAVQDQLGTSPTSGAEARPDQRRGAEPTMQCPECHAPMRTYNRNGVQIEQCSGCRGIFLDCGELESLTRLDGQWFQQGSPPGPYPQQGYPAPAPPPRPGAPRSPTTADITADTTSTTATTTTGTGGTRASAPCSSPPEPHLVLNPARGHGRRNPRPSRRPGVPGGARYWD</sequence>
<gene>
    <name evidence="3" type="ORF">Sviol_13200</name>
</gene>
<evidence type="ECO:0000313" key="4">
    <source>
        <dbReference type="Proteomes" id="UP001050808"/>
    </source>
</evidence>
<feature type="compositionally biased region" description="Pro residues" evidence="1">
    <location>
        <begin position="174"/>
        <end position="184"/>
    </location>
</feature>
<feature type="compositionally biased region" description="Basic residues" evidence="1">
    <location>
        <begin position="231"/>
        <end position="241"/>
    </location>
</feature>
<accession>A0ABQ3QI36</accession>
<evidence type="ECO:0000259" key="2">
    <source>
        <dbReference type="Pfam" id="PF13453"/>
    </source>
</evidence>
<feature type="domain" description="Transcription factor zinc-finger" evidence="2">
    <location>
        <begin position="113"/>
        <end position="151"/>
    </location>
</feature>
<reference evidence="3" key="1">
    <citation type="submission" date="2024-05" db="EMBL/GenBank/DDBJ databases">
        <title>Whole genome shotgun sequence of Streptomyces violascens NBRC 12920.</title>
        <authorList>
            <person name="Komaki H."/>
            <person name="Tamura T."/>
        </authorList>
    </citation>
    <scope>NUCLEOTIDE SEQUENCE</scope>
    <source>
        <strain evidence="3">NBRC 12920</strain>
    </source>
</reference>
<name>A0ABQ3QI36_9ACTN</name>
<feature type="region of interest" description="Disordered" evidence="1">
    <location>
        <begin position="88"/>
        <end position="112"/>
    </location>
</feature>
<protein>
    <recommendedName>
        <fullName evidence="2">Transcription factor zinc-finger domain-containing protein</fullName>
    </recommendedName>
</protein>
<feature type="compositionally biased region" description="Low complexity" evidence="1">
    <location>
        <begin position="185"/>
        <end position="214"/>
    </location>
</feature>
<dbReference type="EMBL" id="BNDY01000002">
    <property type="protein sequence ID" value="GHI36912.1"/>
    <property type="molecule type" value="Genomic_DNA"/>
</dbReference>